<reference evidence="2 3" key="1">
    <citation type="submission" date="2018-04" db="EMBL/GenBank/DDBJ databases">
        <title>Genomic Encyclopedia of Type Strains, Phase IV (KMG-IV): sequencing the most valuable type-strain genomes for metagenomic binning, comparative biology and taxonomic classification.</title>
        <authorList>
            <person name="Goeker M."/>
        </authorList>
    </citation>
    <scope>NUCLEOTIDE SEQUENCE [LARGE SCALE GENOMIC DNA]</scope>
    <source>
        <strain evidence="2 3">DSM 28520</strain>
    </source>
</reference>
<dbReference type="GeneID" id="94551419"/>
<keyword evidence="3" id="KW-1185">Reference proteome</keyword>
<keyword evidence="1" id="KW-0732">Signal</keyword>
<evidence type="ECO:0000256" key="1">
    <source>
        <dbReference type="SAM" id="SignalP"/>
    </source>
</evidence>
<dbReference type="Proteomes" id="UP000245462">
    <property type="component" value="Unassembled WGS sequence"/>
</dbReference>
<feature type="chain" id="PRO_5015781598" evidence="1">
    <location>
        <begin position="23"/>
        <end position="277"/>
    </location>
</feature>
<comment type="caution">
    <text evidence="2">The sequence shown here is derived from an EMBL/GenBank/DDBJ whole genome shotgun (WGS) entry which is preliminary data.</text>
</comment>
<proteinExistence type="predicted"/>
<accession>A0A2U1F4B2</accession>
<dbReference type="EMBL" id="QEKY01000019">
    <property type="protein sequence ID" value="PVZ07006.1"/>
    <property type="molecule type" value="Genomic_DNA"/>
</dbReference>
<protein>
    <submittedName>
        <fullName evidence="2">GLPGLI family protein</fullName>
    </submittedName>
</protein>
<sequence>MKKFFFCAVFLLMLSAANDVSAQSSVDHSRYHCIYKYTRSCEEAGQSQPHDLYLMLQVGHNVTSCMDYALYQLDSVNHAPTSTNEEKEQKWRAYLQNADFFDPVVQRPIGGDMTVYDQLAVEQYRYNEPLSALMWEMGEATDSIAGYLCQEAFCDYGGHRWRVMFAPEIAVDAGPWKLCGLPGMVMRAEAADKSHVFELISLQQSSAGIYQPETKSTIATARDEFVKNKNIYEQNPDAFMSQLSMEAIREVTVIEGQMLINGVHFRKSPFRCAALER</sequence>
<organism evidence="2 3">
    <name type="scientific">Porphyromonas loveana</name>
    <dbReference type="NCBI Taxonomy" id="1884669"/>
    <lineage>
        <taxon>Bacteria</taxon>
        <taxon>Pseudomonadati</taxon>
        <taxon>Bacteroidota</taxon>
        <taxon>Bacteroidia</taxon>
        <taxon>Bacteroidales</taxon>
        <taxon>Porphyromonadaceae</taxon>
        <taxon>Porphyromonas</taxon>
    </lineage>
</organism>
<dbReference type="OrthoDB" id="1010927at2"/>
<feature type="signal peptide" evidence="1">
    <location>
        <begin position="1"/>
        <end position="22"/>
    </location>
</feature>
<evidence type="ECO:0000313" key="2">
    <source>
        <dbReference type="EMBL" id="PVZ07006.1"/>
    </source>
</evidence>
<gene>
    <name evidence="2" type="ORF">C7382_1192</name>
</gene>
<name>A0A2U1F4B2_9PORP</name>
<dbReference type="RefSeq" id="WP_116679951.1">
    <property type="nucleotide sequence ID" value="NZ_JBGXZY010000119.1"/>
</dbReference>
<evidence type="ECO:0000313" key="3">
    <source>
        <dbReference type="Proteomes" id="UP000245462"/>
    </source>
</evidence>
<dbReference type="NCBIfam" id="TIGR01200">
    <property type="entry name" value="GLPGLI"/>
    <property type="match status" value="1"/>
</dbReference>
<dbReference type="InterPro" id="IPR005901">
    <property type="entry name" value="GLPGLI"/>
</dbReference>
<dbReference type="AlphaFoldDB" id="A0A2U1F4B2"/>